<gene>
    <name evidence="1" type="ORF">ANIA_11551</name>
</gene>
<reference evidence="2" key="1">
    <citation type="journal article" date="2005" name="Nature">
        <title>Sequencing of Aspergillus nidulans and comparative analysis with A. fumigatus and A. oryzae.</title>
        <authorList>
            <person name="Galagan J.E."/>
            <person name="Calvo S.E."/>
            <person name="Cuomo C."/>
            <person name="Ma L.J."/>
            <person name="Wortman J.R."/>
            <person name="Batzoglou S."/>
            <person name="Lee S.I."/>
            <person name="Basturkmen M."/>
            <person name="Spevak C.C."/>
            <person name="Clutterbuck J."/>
            <person name="Kapitonov V."/>
            <person name="Jurka J."/>
            <person name="Scazzocchio C."/>
            <person name="Farman M."/>
            <person name="Butler J."/>
            <person name="Purcell S."/>
            <person name="Harris S."/>
            <person name="Braus G.H."/>
            <person name="Draht O."/>
            <person name="Busch S."/>
            <person name="D'Enfert C."/>
            <person name="Bouchier C."/>
            <person name="Goldman G.H."/>
            <person name="Bell-Pedersen D."/>
            <person name="Griffiths-Jones S."/>
            <person name="Doonan J.H."/>
            <person name="Yu J."/>
            <person name="Vienken K."/>
            <person name="Pain A."/>
            <person name="Freitag M."/>
            <person name="Selker E.U."/>
            <person name="Archer D.B."/>
            <person name="Penalva M.A."/>
            <person name="Oakley B.R."/>
            <person name="Momany M."/>
            <person name="Tanaka T."/>
            <person name="Kumagai T."/>
            <person name="Asai K."/>
            <person name="Machida M."/>
            <person name="Nierman W.C."/>
            <person name="Denning D.W."/>
            <person name="Caddick M."/>
            <person name="Hynes M."/>
            <person name="Paoletti M."/>
            <person name="Fischer R."/>
            <person name="Miller B."/>
            <person name="Dyer P."/>
            <person name="Sachs M.S."/>
            <person name="Osmani S.A."/>
            <person name="Birren B.W."/>
        </authorList>
    </citation>
    <scope>NUCLEOTIDE SEQUENCE [LARGE SCALE GENOMIC DNA]</scope>
    <source>
        <strain evidence="2">FGSC A4 / ATCC 38163 / CBS 112.46 / NRRL 194 / M139</strain>
    </source>
</reference>
<keyword evidence="2" id="KW-1185">Reference proteome</keyword>
<evidence type="ECO:0000313" key="1">
    <source>
        <dbReference type="EMBL" id="CBF78827.1"/>
    </source>
</evidence>
<dbReference type="KEGG" id="ani:ANIA_11551"/>
<proteinExistence type="predicted"/>
<dbReference type="AlphaFoldDB" id="C8VCZ4"/>
<accession>C8VCZ4</accession>
<evidence type="ECO:0000313" key="2">
    <source>
        <dbReference type="Proteomes" id="UP000000560"/>
    </source>
</evidence>
<dbReference type="InParanoid" id="C8VCZ4"/>
<dbReference type="Proteomes" id="UP000000560">
    <property type="component" value="Chromosome IV"/>
</dbReference>
<dbReference type="VEuPathDB" id="FungiDB:AN11551"/>
<dbReference type="HOGENOM" id="CLU_2372790_0_0_1"/>
<reference evidence="2" key="2">
    <citation type="journal article" date="2009" name="Fungal Genet. Biol.">
        <title>The 2008 update of the Aspergillus nidulans genome annotation: a community effort.</title>
        <authorList>
            <person name="Wortman J.R."/>
            <person name="Gilsenan J.M."/>
            <person name="Joardar V."/>
            <person name="Deegan J."/>
            <person name="Clutterbuck J."/>
            <person name="Andersen M.R."/>
            <person name="Archer D."/>
            <person name="Bencina M."/>
            <person name="Braus G."/>
            <person name="Coutinho P."/>
            <person name="von Dohren H."/>
            <person name="Doonan J."/>
            <person name="Driessen A.J."/>
            <person name="Durek P."/>
            <person name="Espeso E."/>
            <person name="Fekete E."/>
            <person name="Flipphi M."/>
            <person name="Estrada C.G."/>
            <person name="Geysens S."/>
            <person name="Goldman G."/>
            <person name="de Groot P.W."/>
            <person name="Hansen K."/>
            <person name="Harris S.D."/>
            <person name="Heinekamp T."/>
            <person name="Helmstaedt K."/>
            <person name="Henrissat B."/>
            <person name="Hofmann G."/>
            <person name="Homan T."/>
            <person name="Horio T."/>
            <person name="Horiuchi H."/>
            <person name="James S."/>
            <person name="Jones M."/>
            <person name="Karaffa L."/>
            <person name="Karanyi Z."/>
            <person name="Kato M."/>
            <person name="Keller N."/>
            <person name="Kelly D.E."/>
            <person name="Kiel J.A."/>
            <person name="Kim J.M."/>
            <person name="van der Klei I.J."/>
            <person name="Klis F.M."/>
            <person name="Kovalchuk A."/>
            <person name="Krasevec N."/>
            <person name="Kubicek C.P."/>
            <person name="Liu B."/>
            <person name="Maccabe A."/>
            <person name="Meyer V."/>
            <person name="Mirabito P."/>
            <person name="Miskei M."/>
            <person name="Mos M."/>
            <person name="Mullins J."/>
            <person name="Nelson D.R."/>
            <person name="Nielsen J."/>
            <person name="Oakley B.R."/>
            <person name="Osmani S.A."/>
            <person name="Pakula T."/>
            <person name="Paszewski A."/>
            <person name="Paulsen I."/>
            <person name="Pilsyk S."/>
            <person name="Pocsi I."/>
            <person name="Punt P.J."/>
            <person name="Ram A.F."/>
            <person name="Ren Q."/>
            <person name="Robellet X."/>
            <person name="Robson G."/>
            <person name="Seiboth B."/>
            <person name="van Solingen P."/>
            <person name="Specht T."/>
            <person name="Sun J."/>
            <person name="Taheri-Talesh N."/>
            <person name="Takeshita N."/>
            <person name="Ussery D."/>
            <person name="vanKuyk P.A."/>
            <person name="Visser H."/>
            <person name="van de Vondervoort P.J."/>
            <person name="de Vries R.P."/>
            <person name="Walton J."/>
            <person name="Xiang X."/>
            <person name="Xiong Y."/>
            <person name="Zeng A.P."/>
            <person name="Brandt B.W."/>
            <person name="Cornell M.J."/>
            <person name="van den Hondel C.A."/>
            <person name="Visser J."/>
            <person name="Oliver S.G."/>
            <person name="Turner G."/>
        </authorList>
    </citation>
    <scope>GENOME REANNOTATION</scope>
    <source>
        <strain evidence="2">FGSC A4 / ATCC 38163 / CBS 112.46 / NRRL 194 / M139</strain>
    </source>
</reference>
<protein>
    <submittedName>
        <fullName evidence="1">Uncharacterized protein</fullName>
    </submittedName>
</protein>
<sequence>MHYSKTATACTINHRPQLPAAASRLAGPDDEFSLSGLANRCHNSKLQVPASICGAPKRKHIVTRPRLANSRQHSPIIILRATHRYEGGEKLGGMQ</sequence>
<dbReference type="GeneID" id="74897119"/>
<name>C8VCZ4_EMENI</name>
<organism evidence="1 2">
    <name type="scientific">Emericella nidulans (strain FGSC A4 / ATCC 38163 / CBS 112.46 / NRRL 194 / M139)</name>
    <name type="common">Aspergillus nidulans</name>
    <dbReference type="NCBI Taxonomy" id="227321"/>
    <lineage>
        <taxon>Eukaryota</taxon>
        <taxon>Fungi</taxon>
        <taxon>Dikarya</taxon>
        <taxon>Ascomycota</taxon>
        <taxon>Pezizomycotina</taxon>
        <taxon>Eurotiomycetes</taxon>
        <taxon>Eurotiomycetidae</taxon>
        <taxon>Eurotiales</taxon>
        <taxon>Aspergillaceae</taxon>
        <taxon>Aspergillus</taxon>
        <taxon>Aspergillus subgen. Nidulantes</taxon>
    </lineage>
</organism>
<dbReference type="EMBL" id="BN001304">
    <property type="protein sequence ID" value="CBF78827.1"/>
    <property type="molecule type" value="Genomic_DNA"/>
</dbReference>
<dbReference type="RefSeq" id="XP_050467874.1">
    <property type="nucleotide sequence ID" value="XM_050611901.1"/>
</dbReference>